<keyword evidence="1" id="KW-0812">Transmembrane</keyword>
<proteinExistence type="predicted"/>
<feature type="transmembrane region" description="Helical" evidence="1">
    <location>
        <begin position="49"/>
        <end position="70"/>
    </location>
</feature>
<dbReference type="AlphaFoldDB" id="A0A4P6EVJ1"/>
<evidence type="ECO:0000256" key="1">
    <source>
        <dbReference type="SAM" id="Phobius"/>
    </source>
</evidence>
<dbReference type="EMBL" id="CP035495">
    <property type="protein sequence ID" value="QAY64507.1"/>
    <property type="molecule type" value="Genomic_DNA"/>
</dbReference>
<dbReference type="OrthoDB" id="3742900at2"/>
<dbReference type="Proteomes" id="UP000291758">
    <property type="component" value="Chromosome"/>
</dbReference>
<keyword evidence="3" id="KW-1185">Reference proteome</keyword>
<feature type="transmembrane region" description="Helical" evidence="1">
    <location>
        <begin position="76"/>
        <end position="97"/>
    </location>
</feature>
<dbReference type="KEGG" id="xyl:ET495_16250"/>
<dbReference type="Pfam" id="PF19877">
    <property type="entry name" value="DUF6350"/>
    <property type="match status" value="1"/>
</dbReference>
<organism evidence="2 3">
    <name type="scientific">Xylanimonas allomyrinae</name>
    <dbReference type="NCBI Taxonomy" id="2509459"/>
    <lineage>
        <taxon>Bacteria</taxon>
        <taxon>Bacillati</taxon>
        <taxon>Actinomycetota</taxon>
        <taxon>Actinomycetes</taxon>
        <taxon>Micrococcales</taxon>
        <taxon>Promicromonosporaceae</taxon>
        <taxon>Xylanimonas</taxon>
    </lineage>
</organism>
<reference evidence="2 3" key="1">
    <citation type="submission" date="2019-01" db="EMBL/GenBank/DDBJ databases">
        <title>Genome sequencing of strain 2JSPR-7.</title>
        <authorList>
            <person name="Heo J."/>
            <person name="Kim S.-J."/>
            <person name="Kim J.-S."/>
            <person name="Hong S.-B."/>
            <person name="Kwon S.-W."/>
        </authorList>
    </citation>
    <scope>NUCLEOTIDE SEQUENCE [LARGE SCALE GENOMIC DNA]</scope>
    <source>
        <strain evidence="2 3">2JSPR-7</strain>
    </source>
</reference>
<name>A0A4P6EVJ1_9MICO</name>
<evidence type="ECO:0000313" key="3">
    <source>
        <dbReference type="Proteomes" id="UP000291758"/>
    </source>
</evidence>
<evidence type="ECO:0000313" key="2">
    <source>
        <dbReference type="EMBL" id="QAY64507.1"/>
    </source>
</evidence>
<feature type="transmembrane region" description="Helical" evidence="1">
    <location>
        <begin position="12"/>
        <end position="37"/>
    </location>
</feature>
<sequence>MAGALWLLGHGVPVAVGAATITVVPLGIGALALFTTYVSAKRSAIASPAAVVSGAVTYLLAVVGSAAAGGVRGSGLALAALGALVVGGGGMVLGTLAQPEAPRIGDLAERAFGVVPAVARLGVRGEASRSRRCSGSVRCSPRCGWWRAVAPPTTS</sequence>
<protein>
    <submittedName>
        <fullName evidence="2">Uncharacterized protein</fullName>
    </submittedName>
</protein>
<dbReference type="InterPro" id="IPR045931">
    <property type="entry name" value="DUF6350"/>
</dbReference>
<keyword evidence="1" id="KW-0472">Membrane</keyword>
<accession>A0A4P6EVJ1</accession>
<gene>
    <name evidence="2" type="ORF">ET495_16250</name>
</gene>
<keyword evidence="1" id="KW-1133">Transmembrane helix</keyword>